<evidence type="ECO:0000259" key="1">
    <source>
        <dbReference type="Pfam" id="PF04326"/>
    </source>
</evidence>
<dbReference type="InterPro" id="IPR007421">
    <property type="entry name" value="Schlafen_AlbA_2_dom"/>
</dbReference>
<organism evidence="2 3">
    <name type="scientific">Clostridium amylolyticum</name>
    <dbReference type="NCBI Taxonomy" id="1121298"/>
    <lineage>
        <taxon>Bacteria</taxon>
        <taxon>Bacillati</taxon>
        <taxon>Bacillota</taxon>
        <taxon>Clostridia</taxon>
        <taxon>Eubacteriales</taxon>
        <taxon>Clostridiaceae</taxon>
        <taxon>Clostridium</taxon>
    </lineage>
</organism>
<evidence type="ECO:0000313" key="3">
    <source>
        <dbReference type="Proteomes" id="UP000184080"/>
    </source>
</evidence>
<dbReference type="Pfam" id="PF04326">
    <property type="entry name" value="SLFN_AlbA_2"/>
    <property type="match status" value="1"/>
</dbReference>
<dbReference type="Gene3D" id="3.30.950.30">
    <property type="entry name" value="Schlafen, AAA domain"/>
    <property type="match status" value="1"/>
</dbReference>
<dbReference type="AlphaFoldDB" id="A0A1M6JI11"/>
<dbReference type="STRING" id="1121298.SAMN05444401_3109"/>
<gene>
    <name evidence="2" type="ORF">SAMN05444401_3109</name>
</gene>
<dbReference type="Gene3D" id="3.30.565.60">
    <property type="match status" value="1"/>
</dbReference>
<accession>A0A1M6JI11</accession>
<evidence type="ECO:0000313" key="2">
    <source>
        <dbReference type="EMBL" id="SHJ46337.1"/>
    </source>
</evidence>
<dbReference type="OrthoDB" id="320597at2"/>
<dbReference type="EMBL" id="FQZO01000005">
    <property type="protein sequence ID" value="SHJ46337.1"/>
    <property type="molecule type" value="Genomic_DNA"/>
</dbReference>
<dbReference type="Proteomes" id="UP000184080">
    <property type="component" value="Unassembled WGS sequence"/>
</dbReference>
<keyword evidence="3" id="KW-1185">Reference proteome</keyword>
<protein>
    <submittedName>
        <fullName evidence="2">Predicted transcriptional regulator, contains HTH domain</fullName>
    </submittedName>
</protein>
<feature type="domain" description="Schlafen AlbA-2" evidence="1">
    <location>
        <begin position="14"/>
        <end position="135"/>
    </location>
</feature>
<sequence length="384" mass="43848">MDRKKIIGLLKREEGTKLDFKQKLELNLESGKKELAKDICAIANSRGGRGYIVVGVEDKTKAIIGIDKKDYFTEEQIQQIVSSRCDPPIPVSVEYIEVENKNIALITIYDSLQRPYQLKEQGSFLIRRGSTTDTMRKQEIIASFQENLSLNAETCPILNSSTNFLNFELVDRYFKSKGIEVNEDNRVFLMESASIIYADKEYNNYKCTLGGLLVFCDMNSVYLPHNMIRICNKVNKLQSKEIIIQGNIIDMAIKCTKVLNKILPLNYPVGALSEGVKNSVLYRDYTDFESVIEITIDYNSITVSSPGELIPHSKDDKKVNYPKRNAWIYEKILTLDGNDVFTGAGKGFRKMKESFKNSQKVIFINSKVENRFKVIFPGVNYLKR</sequence>
<name>A0A1M6JI11_9CLOT</name>
<dbReference type="RefSeq" id="WP_073008648.1">
    <property type="nucleotide sequence ID" value="NZ_FQZO01000005.1"/>
</dbReference>
<dbReference type="InterPro" id="IPR038461">
    <property type="entry name" value="Schlafen_AlbA_2_dom_sf"/>
</dbReference>
<reference evidence="2 3" key="1">
    <citation type="submission" date="2016-11" db="EMBL/GenBank/DDBJ databases">
        <authorList>
            <person name="Jaros S."/>
            <person name="Januszkiewicz K."/>
            <person name="Wedrychowicz H."/>
        </authorList>
    </citation>
    <scope>NUCLEOTIDE SEQUENCE [LARGE SCALE GENOMIC DNA]</scope>
    <source>
        <strain evidence="2 3">DSM 21864</strain>
    </source>
</reference>
<dbReference type="InterPro" id="IPR038475">
    <property type="entry name" value="RecG_C_sf"/>
</dbReference>
<dbReference type="PANTHER" id="PTHR30595">
    <property type="entry name" value="GLPR-RELATED TRANSCRIPTIONAL REPRESSOR"/>
    <property type="match status" value="1"/>
</dbReference>
<proteinExistence type="predicted"/>
<dbReference type="PANTHER" id="PTHR30595:SF6">
    <property type="entry name" value="SCHLAFEN ALBA-2 DOMAIN-CONTAINING PROTEIN"/>
    <property type="match status" value="1"/>
</dbReference>